<dbReference type="PANTHER" id="PTHR21497">
    <property type="entry name" value="UBIQUITIN LIGASE E3 ALPHA-RELATED"/>
    <property type="match status" value="1"/>
</dbReference>
<dbReference type="InterPro" id="IPR036390">
    <property type="entry name" value="WH_DNA-bd_sf"/>
</dbReference>
<keyword evidence="4 10" id="KW-0479">Metal-binding</keyword>
<dbReference type="OMA" id="FCGHQIH"/>
<dbReference type="InterPro" id="IPR055194">
    <property type="entry name" value="UBR1-like_WH"/>
</dbReference>
<dbReference type="GO" id="GO:0061630">
    <property type="term" value="F:ubiquitin protein ligase activity"/>
    <property type="evidence" value="ECO:0007669"/>
    <property type="project" value="UniProtKB-UniRule"/>
</dbReference>
<feature type="compositionally biased region" description="Low complexity" evidence="11">
    <location>
        <begin position="1759"/>
        <end position="1770"/>
    </location>
</feature>
<feature type="region of interest" description="Disordered" evidence="11">
    <location>
        <begin position="1758"/>
        <end position="1783"/>
    </location>
</feature>
<name>A0A151Z7T9_TIELA</name>
<keyword evidence="6 10" id="KW-0833">Ubl conjugation pathway</keyword>
<proteinExistence type="inferred from homology"/>
<evidence type="ECO:0000256" key="6">
    <source>
        <dbReference type="ARBA" id="ARBA00022786"/>
    </source>
</evidence>
<evidence type="ECO:0000256" key="3">
    <source>
        <dbReference type="ARBA" id="ARBA00022679"/>
    </source>
</evidence>
<dbReference type="Pfam" id="PF18995">
    <property type="entry name" value="PRT6_C"/>
    <property type="match status" value="1"/>
</dbReference>
<dbReference type="InterPro" id="IPR003126">
    <property type="entry name" value="Znf_UBR"/>
</dbReference>
<dbReference type="SUPFAM" id="SSF46785">
    <property type="entry name" value="Winged helix' DNA-binding domain"/>
    <property type="match status" value="1"/>
</dbReference>
<evidence type="ECO:0000256" key="11">
    <source>
        <dbReference type="SAM" id="MobiDB-lite"/>
    </source>
</evidence>
<evidence type="ECO:0000256" key="5">
    <source>
        <dbReference type="ARBA" id="ARBA00022771"/>
    </source>
</evidence>
<keyword evidence="14" id="KW-1185">Reference proteome</keyword>
<dbReference type="FunFam" id="2.10.110.30:FF:000002">
    <property type="entry name" value="Putative e3 ubiquitin-protein ligase ubr3"/>
    <property type="match status" value="1"/>
</dbReference>
<feature type="compositionally biased region" description="Basic and acidic residues" evidence="11">
    <location>
        <begin position="1771"/>
        <end position="1783"/>
    </location>
</feature>
<dbReference type="GO" id="GO:0071596">
    <property type="term" value="P:ubiquitin-dependent protein catabolic process via the N-end rule pathway"/>
    <property type="evidence" value="ECO:0007669"/>
    <property type="project" value="UniProtKB-UniRule"/>
</dbReference>
<dbReference type="FunCoup" id="A0A151Z7T9">
    <property type="interactions" value="127"/>
</dbReference>
<dbReference type="GO" id="GO:0016567">
    <property type="term" value="P:protein ubiquitination"/>
    <property type="evidence" value="ECO:0007669"/>
    <property type="project" value="UniProtKB-UniRule"/>
</dbReference>
<evidence type="ECO:0000256" key="7">
    <source>
        <dbReference type="ARBA" id="ARBA00022833"/>
    </source>
</evidence>
<evidence type="ECO:0000256" key="2">
    <source>
        <dbReference type="ARBA" id="ARBA00004906"/>
    </source>
</evidence>
<evidence type="ECO:0000259" key="12">
    <source>
        <dbReference type="PROSITE" id="PS51157"/>
    </source>
</evidence>
<dbReference type="CDD" id="cd19673">
    <property type="entry name" value="UBR-box_UBR3"/>
    <property type="match status" value="1"/>
</dbReference>
<feature type="compositionally biased region" description="Acidic residues" evidence="11">
    <location>
        <begin position="1459"/>
        <end position="1486"/>
    </location>
</feature>
<evidence type="ECO:0000313" key="14">
    <source>
        <dbReference type="Proteomes" id="UP000076078"/>
    </source>
</evidence>
<keyword evidence="5 10" id="KW-0863">Zinc-finger</keyword>
<dbReference type="Pfam" id="PF02207">
    <property type="entry name" value="zf-UBR"/>
    <property type="match status" value="1"/>
</dbReference>
<accession>A0A151Z7T9</accession>
<dbReference type="Proteomes" id="UP000076078">
    <property type="component" value="Unassembled WGS sequence"/>
</dbReference>
<comment type="catalytic activity">
    <reaction evidence="1 10">
        <text>S-ubiquitinyl-[E2 ubiquitin-conjugating enzyme]-L-cysteine + [acceptor protein]-L-lysine = [E2 ubiquitin-conjugating enzyme]-L-cysteine + N(6)-ubiquitinyl-[acceptor protein]-L-lysine.</text>
        <dbReference type="EC" id="2.3.2.27"/>
    </reaction>
</comment>
<comment type="function">
    <text evidence="10">Ubiquitin ligase protein which is a component of the N-end rule pathway. Recognizes and binds to proteins bearing specific N-terminal residues that are destabilizing according to the N-end rule, leading to their ubiquitination and subsequent degradation.</text>
</comment>
<dbReference type="GO" id="GO:0008270">
    <property type="term" value="F:zinc ion binding"/>
    <property type="evidence" value="ECO:0007669"/>
    <property type="project" value="UniProtKB-UniRule"/>
</dbReference>
<dbReference type="InParanoid" id="A0A151Z7T9"/>
<organism evidence="13 14">
    <name type="scientific">Tieghemostelium lacteum</name>
    <name type="common">Slime mold</name>
    <name type="synonym">Dictyostelium lacteum</name>
    <dbReference type="NCBI Taxonomy" id="361077"/>
    <lineage>
        <taxon>Eukaryota</taxon>
        <taxon>Amoebozoa</taxon>
        <taxon>Evosea</taxon>
        <taxon>Eumycetozoa</taxon>
        <taxon>Dictyostelia</taxon>
        <taxon>Dictyosteliales</taxon>
        <taxon>Raperosteliaceae</taxon>
        <taxon>Tieghemostelium</taxon>
    </lineage>
</organism>
<dbReference type="SMART" id="SM00396">
    <property type="entry name" value="ZnF_UBR1"/>
    <property type="match status" value="1"/>
</dbReference>
<dbReference type="Gene3D" id="2.10.110.30">
    <property type="match status" value="1"/>
</dbReference>
<dbReference type="GO" id="GO:0005737">
    <property type="term" value="C:cytoplasm"/>
    <property type="evidence" value="ECO:0007669"/>
    <property type="project" value="TreeGrafter"/>
</dbReference>
<reference evidence="13 14" key="1">
    <citation type="submission" date="2015-12" db="EMBL/GenBank/DDBJ databases">
        <title>Dictyostelia acquired genes for synthesis and detection of signals that induce cell-type specialization by lateral gene transfer from prokaryotes.</title>
        <authorList>
            <person name="Gloeckner G."/>
            <person name="Schaap P."/>
        </authorList>
    </citation>
    <scope>NUCLEOTIDE SEQUENCE [LARGE SCALE GENOMIC DNA]</scope>
    <source>
        <strain evidence="13 14">TK</strain>
    </source>
</reference>
<evidence type="ECO:0000256" key="9">
    <source>
        <dbReference type="PROSITE-ProRule" id="PRU00508"/>
    </source>
</evidence>
<feature type="compositionally biased region" description="Polar residues" evidence="11">
    <location>
        <begin position="681"/>
        <end position="700"/>
    </location>
</feature>
<dbReference type="Pfam" id="PF22960">
    <property type="entry name" value="WHD_UBR1"/>
    <property type="match status" value="1"/>
</dbReference>
<dbReference type="InterPro" id="IPR044046">
    <property type="entry name" value="E3_ligase_UBR-like_C"/>
</dbReference>
<comment type="caution">
    <text evidence="13">The sequence shown here is derived from an EMBL/GenBank/DDBJ whole genome shotgun (WGS) entry which is preliminary data.</text>
</comment>
<dbReference type="STRING" id="361077.A0A151Z7T9"/>
<feature type="domain" description="UBR-type" evidence="12">
    <location>
        <begin position="66"/>
        <end position="136"/>
    </location>
</feature>
<comment type="pathway">
    <text evidence="2 10">Protein modification; protein ubiquitination.</text>
</comment>
<feature type="compositionally biased region" description="Low complexity" evidence="11">
    <location>
        <begin position="1429"/>
        <end position="1449"/>
    </location>
</feature>
<feature type="region of interest" description="Disordered" evidence="11">
    <location>
        <begin position="672"/>
        <end position="750"/>
    </location>
</feature>
<dbReference type="EMBL" id="LODT01000037">
    <property type="protein sequence ID" value="KYQ90036.1"/>
    <property type="molecule type" value="Genomic_DNA"/>
</dbReference>
<keyword evidence="7 10" id="KW-0862">Zinc</keyword>
<evidence type="ECO:0000256" key="1">
    <source>
        <dbReference type="ARBA" id="ARBA00000900"/>
    </source>
</evidence>
<evidence type="ECO:0000256" key="8">
    <source>
        <dbReference type="ARBA" id="ARBA00046341"/>
    </source>
</evidence>
<feature type="region of interest" description="Disordered" evidence="11">
    <location>
        <begin position="1309"/>
        <end position="1375"/>
    </location>
</feature>
<dbReference type="Gene3D" id="1.10.10.2670">
    <property type="entry name" value="E3 ubiquitin-protein ligase"/>
    <property type="match status" value="1"/>
</dbReference>
<gene>
    <name evidence="13" type="ORF">DLAC_08620</name>
</gene>
<evidence type="ECO:0000256" key="10">
    <source>
        <dbReference type="RuleBase" id="RU366018"/>
    </source>
</evidence>
<feature type="compositionally biased region" description="Low complexity" evidence="11">
    <location>
        <begin position="1400"/>
        <end position="1421"/>
    </location>
</feature>
<sequence length="2145" mass="244761">MDNLDLEKLNSNLNSIGAYLDSKWKVDKNTAFYKEILDECMQIIAGSKQVEEFFKDLADRKLLNVGACETTWQFGDAAYKCKTCQLDPTSALCISCFKTGDHEGHEYSLQSVGGGFCDCGDPTAFKPSGFCSRHKEQKTDITKYPQRFLLALCYCVQFVLKKIYYFFEEKKIEEYELLMDWLLKLAQRGDIVKVIVIKYISNTNIGNSHLLPPSPFQVPLLRLFFAPDKDSNNNNNNNNSNKDNKRFLELGNRIQHRMKESFANFSVFLRGSVEFIESFIRIILPIYKDCLIYSQKHILLSSYSIFSSTAMGPLLLSESASEIVMDTITEFFSRYQIERNSLYINAKKVHMKEPYRFPQFKYITYLNSIPPHLNTLRTDINFILSNPSVSSHVLNTQSSLAMWFNMIGISQGMNPNIQFMPCLPIDWLTAFTMDIAFSQSLFYIVNSIPLDKGALDSTLAIATQYLGKWMLGWLEFRNNYLVEKQQKLIQLKEESKDTPVVYNQQQQLISNLKLDSNSFLKNIKTLLTVDIKRDGFTFHLPLHRMISAIIYKCFLNLSNEYKSSGSLKAIFNQIIGTGSLITIEDYGKASTFHPLSILAALGEIKSGMWRAHGREEDMSLQAIMYQSLHFQKYYDLDIFLIQIGSLLMGPNEFINHTLAIYKLTDYFKFEKDPNNNNNNNSSQQAPVTPSKSLRQSSGSVKTSNENTPTTETTSISGTTATTTATTTTTLSKEEKKEKKEKAKKEEELQKKKTLSEDYLQTVIMLSTNKMLCGMVEEQIIRKEIIHRLCLADCTHSQMTRNIKSRLVNHPQFENILKEVSVYHQPQKTEQGKYQLKESCWGEFDGYFPHYNTQDLQTAEERYSEFVNKTKNNIARGLFINYPVFPGFEGLNALLCSRELHQILFTILQNQLINSPRSSDTLFNHALNALELLIIQTLSSDIKSEDLDKLSTIYQQQQLEKEKQQQKQLSTPSKKGTSLNSSIEVIESFSDISFPSQRNIFVNSIVQVQISEQKKISLLILLVKLTSSSQVNAEPKRQIQNIINCLMENNQICKQTVEDYLTALKAKKQPLAGSRKEDPEEEKKRIARTRQAAILAQMKTQQAAFKFDDDDEDDYEDEVDLKTQKKHEKVNSNALIVDGCESVTTCALCREAGSLSRPMGRFAFIQPSSILMLSKLTPDERKHRITEAVLKELSTGDDSKSNKSQEPVVAQPQPQGLHDLLGQEMDEDIEDVDMGSDDDDDSDDEVAKALSYLNKISQTHDFMGDLGFGDDMNMDLDDEDEDDTQGGTMMNFGTPQNPIMFPMGRRIHDDEDEEEEEFHSDEEDEGEEYDTDDEKEMIDINNDDIEYSSMDDDDENDDLDDEDHVMFDEDDEGDYEIEIPNDQLTMNQMNPLFRMISQFVQNQQQQQGGGQRNNTPTSTTGGTSTGEGGNEQSTTANSEQNTTQPNNNNTNRRRVVFRTDEDDEDEEDYNIDMDDDDEDEDPYFDSDTDENVLRKFDDSVEPVQGQPWSDKFTRQEIFRNTEESVNLHLSFCGHQIHEDCFSEYAWSILKNNPEEEQLIDPHKNEFQCVLCRRIGNAIVPVIPDSGFKHASLSNQIKTIEDCKSSHPGPEYQTFLQSLKSKLLSSTSSDEPTPEALKKVRPAIDQFSSRIYGIRYNLSFYHSQSDSVVTPFICSSIASTIANTELAIRTPDIDPSINPQGNGGYQLFSTMLDSHRIDIRSLFRVTVAHGFAHNPLAFEGKLLWNAISGAFASPLPEEYFQTQQDDPQQDQAKQQERLKENEKLDQESFPPLLSLDLFHTFVQAMVRFSDINIQENTTKFHNVARLFYDATITQAIFQFFKPFDSTESSNDPFIKGINKLILSHQQEQVPTILVLPTEILGAIKENCLIFLRRISLFLYACLHVNPPPYQSTDISLSSEVNYLVGYLQLPSFDNHCLYLLNTIIQHSDEMVPLVNSWSEQLLSSFAIYSSTTTTTTTSNNNNNQQQQQIIQQILPSPIVPKTFLLIKLPELYNTLTQQFSSIPCIQCKTVSSTQALCLICGTLCCLGSCCKRFFDQKNECILHAERCNAGTCMFLVIKSSSILLIHLPRKTVWISPYLDDHGEEDPNLRRGKPLYLNSNRYYQLNALLLKHQIDQDSKIAELSSRDI</sequence>
<feature type="zinc finger region" description="UBR-type" evidence="9">
    <location>
        <begin position="66"/>
        <end position="136"/>
    </location>
</feature>
<dbReference type="PANTHER" id="PTHR21497:SF38">
    <property type="entry name" value="E3 UBIQUITIN-PROTEIN LIGASE"/>
    <property type="match status" value="1"/>
</dbReference>
<feature type="compositionally biased region" description="Basic and acidic residues" evidence="11">
    <location>
        <begin position="731"/>
        <end position="750"/>
    </location>
</feature>
<feature type="region of interest" description="Disordered" evidence="11">
    <location>
        <begin position="1190"/>
        <end position="1214"/>
    </location>
</feature>
<dbReference type="OrthoDB" id="15304at2759"/>
<evidence type="ECO:0000313" key="13">
    <source>
        <dbReference type="EMBL" id="KYQ90036.1"/>
    </source>
</evidence>
<dbReference type="PROSITE" id="PS51157">
    <property type="entry name" value="ZF_UBR"/>
    <property type="match status" value="1"/>
</dbReference>
<dbReference type="InterPro" id="IPR042065">
    <property type="entry name" value="E3_ELL-like"/>
</dbReference>
<feature type="region of interest" description="Disordered" evidence="11">
    <location>
        <begin position="1400"/>
        <end position="1486"/>
    </location>
</feature>
<keyword evidence="3 10" id="KW-0808">Transferase</keyword>
<dbReference type="GO" id="GO:0000151">
    <property type="term" value="C:ubiquitin ligase complex"/>
    <property type="evidence" value="ECO:0007669"/>
    <property type="project" value="TreeGrafter"/>
</dbReference>
<evidence type="ECO:0000256" key="4">
    <source>
        <dbReference type="ARBA" id="ARBA00022723"/>
    </source>
</evidence>
<feature type="compositionally biased region" description="Low complexity" evidence="11">
    <location>
        <begin position="701"/>
        <end position="730"/>
    </location>
</feature>
<dbReference type="EC" id="2.3.2.27" evidence="10"/>
<comment type="similarity">
    <text evidence="8 10">Belongs to the E3 ubiquitin-protein ligase UBR1-like family.</text>
</comment>
<dbReference type="UniPathway" id="UPA00143"/>
<protein>
    <recommendedName>
        <fullName evidence="10">E3 ubiquitin-protein ligase</fullName>
        <ecNumber evidence="10">2.3.2.27</ecNumber>
    </recommendedName>
</protein>
<dbReference type="InterPro" id="IPR039164">
    <property type="entry name" value="UBR1-like"/>
</dbReference>